<dbReference type="InterPro" id="IPR016130">
    <property type="entry name" value="Tyr_Pase_AS"/>
</dbReference>
<sequence>MDGNAAAGRLQAVDWDGAVNAWRIAGDVYRMGRHEWVTEAGWRQMYDDGVRTVIDLRASRERRQRDTDPQVPDDAKARIAVVHCPTEDPDHSDFGTTFGPYLKEPGQYAEYLAMFGDKIARVFKAIAASPGKVVVHCSAGRDRSGMIALILQRLAGIEDGEILRGYELAARGINERHRTHGAPHAHDPYLPDRDLEELLERRRDALRRFLGELDARAYLAGHGVTDQEISDLVAKLHPRPQRAASMQD</sequence>
<evidence type="ECO:0000259" key="1">
    <source>
        <dbReference type="PROSITE" id="PS50056"/>
    </source>
</evidence>
<name>A0AAX3EGI1_PAEUR</name>
<dbReference type="EMBL" id="CP101185">
    <property type="protein sequence ID" value="UYV96737.1"/>
    <property type="molecule type" value="Genomic_DNA"/>
</dbReference>
<organism evidence="2 3">
    <name type="scientific">Paenarthrobacter ureafaciens</name>
    <dbReference type="NCBI Taxonomy" id="37931"/>
    <lineage>
        <taxon>Bacteria</taxon>
        <taxon>Bacillati</taxon>
        <taxon>Actinomycetota</taxon>
        <taxon>Actinomycetes</taxon>
        <taxon>Micrococcales</taxon>
        <taxon>Micrococcaceae</taxon>
        <taxon>Paenarthrobacter</taxon>
    </lineage>
</organism>
<dbReference type="Proteomes" id="UP001163293">
    <property type="component" value="Chromosome"/>
</dbReference>
<dbReference type="Pfam" id="PF13350">
    <property type="entry name" value="Y_phosphatase3"/>
    <property type="match status" value="1"/>
</dbReference>
<evidence type="ECO:0000313" key="2">
    <source>
        <dbReference type="EMBL" id="UYV96737.1"/>
    </source>
</evidence>
<dbReference type="InterPro" id="IPR029021">
    <property type="entry name" value="Prot-tyrosine_phosphatase-like"/>
</dbReference>
<dbReference type="AlphaFoldDB" id="A0AAX3EGI1"/>
<dbReference type="RefSeq" id="WP_069695968.1">
    <property type="nucleotide sequence ID" value="NZ_CP043010.1"/>
</dbReference>
<gene>
    <name evidence="2" type="ORF">NL394_17025</name>
</gene>
<dbReference type="SUPFAM" id="SSF52799">
    <property type="entry name" value="(Phosphotyrosine protein) phosphatases II"/>
    <property type="match status" value="1"/>
</dbReference>
<dbReference type="PROSITE" id="PS00383">
    <property type="entry name" value="TYR_PHOSPHATASE_1"/>
    <property type="match status" value="1"/>
</dbReference>
<keyword evidence="3" id="KW-1185">Reference proteome</keyword>
<dbReference type="InterPro" id="IPR000387">
    <property type="entry name" value="Tyr_Pase_dom"/>
</dbReference>
<dbReference type="InterPro" id="IPR026893">
    <property type="entry name" value="Tyr/Ser_Pase_IphP-type"/>
</dbReference>
<feature type="domain" description="Tyrosine specific protein phosphatases" evidence="1">
    <location>
        <begin position="113"/>
        <end position="150"/>
    </location>
</feature>
<proteinExistence type="predicted"/>
<dbReference type="Gene3D" id="3.90.190.10">
    <property type="entry name" value="Protein tyrosine phosphatase superfamily"/>
    <property type="match status" value="1"/>
</dbReference>
<protein>
    <submittedName>
        <fullName evidence="2">Tyrosine-protein phosphatase</fullName>
    </submittedName>
</protein>
<dbReference type="GO" id="GO:0004721">
    <property type="term" value="F:phosphoprotein phosphatase activity"/>
    <property type="evidence" value="ECO:0007669"/>
    <property type="project" value="InterPro"/>
</dbReference>
<evidence type="ECO:0000313" key="3">
    <source>
        <dbReference type="Proteomes" id="UP001163293"/>
    </source>
</evidence>
<dbReference type="PROSITE" id="PS50056">
    <property type="entry name" value="TYR_PHOSPHATASE_2"/>
    <property type="match status" value="1"/>
</dbReference>
<reference evidence="2" key="1">
    <citation type="submission" date="2022-07" db="EMBL/GenBank/DDBJ databases">
        <authorList>
            <person name="Wu T."/>
        </authorList>
    </citation>
    <scope>NUCLEOTIDE SEQUENCE</scope>
    <source>
        <strain evidence="2">SD-1</strain>
    </source>
</reference>
<accession>A0AAX3EGI1</accession>